<evidence type="ECO:0000256" key="15">
    <source>
        <dbReference type="RuleBase" id="RU004326"/>
    </source>
</evidence>
<dbReference type="PROSITE" id="PS00710">
    <property type="entry name" value="PGM_PMM"/>
    <property type="match status" value="1"/>
</dbReference>
<feature type="domain" description="Alpha-D-phosphohexomutase alpha/beta/alpha" evidence="18">
    <location>
        <begin position="210"/>
        <end position="314"/>
    </location>
</feature>
<dbReference type="EMBL" id="JBHMAF010000187">
    <property type="protein sequence ID" value="MFB9761034.1"/>
    <property type="molecule type" value="Genomic_DNA"/>
</dbReference>
<dbReference type="Pfam" id="PF02879">
    <property type="entry name" value="PGM_PMM_II"/>
    <property type="match status" value="1"/>
</dbReference>
<dbReference type="Proteomes" id="UP001589609">
    <property type="component" value="Unassembled WGS sequence"/>
</dbReference>
<dbReference type="PANTHER" id="PTHR45745:SF1">
    <property type="entry name" value="PHOSPHOGLUCOMUTASE 2B-RELATED"/>
    <property type="match status" value="1"/>
</dbReference>
<dbReference type="PRINTS" id="PR00509">
    <property type="entry name" value="PGMPMM"/>
</dbReference>
<dbReference type="PANTHER" id="PTHR45745">
    <property type="entry name" value="PHOSPHOMANNOMUTASE 45A"/>
    <property type="match status" value="1"/>
</dbReference>
<evidence type="ECO:0000256" key="7">
    <source>
        <dbReference type="ARBA" id="ARBA00022526"/>
    </source>
</evidence>
<dbReference type="InterPro" id="IPR016066">
    <property type="entry name" value="A-D-PHexomutase_CS"/>
</dbReference>
<dbReference type="InterPro" id="IPR005843">
    <property type="entry name" value="A-D-PHexomutase_C"/>
</dbReference>
<evidence type="ECO:0000256" key="4">
    <source>
        <dbReference type="ARBA" id="ARBA00005189"/>
    </source>
</evidence>
<keyword evidence="11 20" id="KW-0413">Isomerase</keyword>
<keyword evidence="8" id="KW-0597">Phosphoprotein</keyword>
<comment type="pathway">
    <text evidence="4">Lipid metabolism.</text>
</comment>
<sequence length="580" mass="64622">MSWKQTYERWVNAPFLDEELQKLLNEMEGNEKALEDCFYKNLEFGTGGMRGEIGAGTNRMNVYTVRKASEGLARFIELYGEDAKKRGVAIAYDSRHKSPEFAMEAAKTLATHGIQTYVFEELRPTPELSFAVRELNAFSGIVVTASHNPPEYNGYKVYGEDGGQLPPKEADMVIEKVNEVENELEIIVESEEALKAKGLIRMIGAEMDEKYVERLKTISVNPELATEMGEELKIVFTPLHGTSNKPVRQALQALGYTNVTVVTEQELPDPNFSTVKSPNPEEHEAFELAIRYGQEIDADLLVATDPDADRLGIAVKDLEGEYTVLTGNQTGALFLEYLLSQKKEKGVLPANGVVLKTIVTSEIGRAIAKAYGLDTIDTLTGFKFIGEKIKEYETTGQYVFQFGYEESYGYLIGDFVRDKDAVQASIFGVEVAAYYKKRGMTLYEGLMEVFEKYGFYREGLKSLTLKGKDGAEQIAALLTSFRNDSPAAFGEYAVAISEDYKTSIRTENGKTEDILLPKSNVLKYYLEDGSWVCLRPSGTEPKVKFYFGVKGTSLADSQQKLEQVSAAFMEKVNGSLLKKA</sequence>
<evidence type="ECO:0000256" key="11">
    <source>
        <dbReference type="ARBA" id="ARBA00023235"/>
    </source>
</evidence>
<gene>
    <name evidence="20" type="ORF">ACFFMS_22540</name>
</gene>
<dbReference type="InterPro" id="IPR005846">
    <property type="entry name" value="A-D-PHexomutase_a/b/a-III"/>
</dbReference>
<evidence type="ECO:0000256" key="12">
    <source>
        <dbReference type="ARBA" id="ARBA00039995"/>
    </source>
</evidence>
<evidence type="ECO:0000256" key="6">
    <source>
        <dbReference type="ARBA" id="ARBA00012728"/>
    </source>
</evidence>
<dbReference type="SUPFAM" id="SSF55957">
    <property type="entry name" value="Phosphoglucomutase, C-terminal domain"/>
    <property type="match status" value="1"/>
</dbReference>
<proteinExistence type="inferred from homology"/>
<keyword evidence="10 15" id="KW-0460">Magnesium</keyword>
<comment type="pathway">
    <text evidence="3">Glycolipid metabolism; diglucosyl-diacylglycerol biosynthesis.</text>
</comment>
<dbReference type="InterPro" id="IPR036900">
    <property type="entry name" value="A-D-PHexomutase_C_sf"/>
</dbReference>
<dbReference type="RefSeq" id="WP_379951286.1">
    <property type="nucleotide sequence ID" value="NZ_JBHMAF010000187.1"/>
</dbReference>
<accession>A0ABV5WKC6</accession>
<dbReference type="Pfam" id="PF00408">
    <property type="entry name" value="PGM_PMM_IV"/>
    <property type="match status" value="1"/>
</dbReference>
<evidence type="ECO:0000256" key="5">
    <source>
        <dbReference type="ARBA" id="ARBA00010231"/>
    </source>
</evidence>
<evidence type="ECO:0000259" key="19">
    <source>
        <dbReference type="Pfam" id="PF02880"/>
    </source>
</evidence>
<dbReference type="CDD" id="cd05799">
    <property type="entry name" value="PGM2"/>
    <property type="match status" value="1"/>
</dbReference>
<evidence type="ECO:0000259" key="18">
    <source>
        <dbReference type="Pfam" id="PF02879"/>
    </source>
</evidence>
<name>A0ABV5WKC6_9BACI</name>
<feature type="domain" description="Alpha-D-phosphohexomutase C-terminal" evidence="16">
    <location>
        <begin position="513"/>
        <end position="555"/>
    </location>
</feature>
<protein>
    <recommendedName>
        <fullName evidence="12">Phosphoglucomutase</fullName>
        <ecNumber evidence="6">5.4.2.2</ecNumber>
    </recommendedName>
    <alternativeName>
        <fullName evidence="14">Alpha-phosphoglucomutase</fullName>
    </alternativeName>
    <alternativeName>
        <fullName evidence="13">Glucose phosphomutase</fullName>
    </alternativeName>
</protein>
<reference evidence="20 21" key="1">
    <citation type="submission" date="2024-09" db="EMBL/GenBank/DDBJ databases">
        <authorList>
            <person name="Sun Q."/>
            <person name="Mori K."/>
        </authorList>
    </citation>
    <scope>NUCLEOTIDE SEQUENCE [LARGE SCALE GENOMIC DNA]</scope>
    <source>
        <strain evidence="20 21">JCM 11201</strain>
    </source>
</reference>
<dbReference type="EC" id="5.4.2.2" evidence="6"/>
<dbReference type="Gene3D" id="3.30.310.50">
    <property type="entry name" value="Alpha-D-phosphohexomutase, C-terminal domain"/>
    <property type="match status" value="1"/>
</dbReference>
<dbReference type="Pfam" id="PF02878">
    <property type="entry name" value="PGM_PMM_I"/>
    <property type="match status" value="1"/>
</dbReference>
<dbReference type="InterPro" id="IPR005845">
    <property type="entry name" value="A-D-PHexomutase_a/b/a-II"/>
</dbReference>
<feature type="domain" description="Alpha-D-phosphohexomutase alpha/beta/alpha" evidence="17">
    <location>
        <begin position="43"/>
        <end position="182"/>
    </location>
</feature>
<keyword evidence="21" id="KW-1185">Reference proteome</keyword>
<comment type="catalytic activity">
    <reaction evidence="1">
        <text>alpha-D-glucose 1-phosphate = alpha-D-glucose 6-phosphate</text>
        <dbReference type="Rhea" id="RHEA:23536"/>
        <dbReference type="ChEBI" id="CHEBI:58225"/>
        <dbReference type="ChEBI" id="CHEBI:58601"/>
        <dbReference type="EC" id="5.4.2.2"/>
    </reaction>
</comment>
<evidence type="ECO:0000256" key="13">
    <source>
        <dbReference type="ARBA" id="ARBA00041398"/>
    </source>
</evidence>
<dbReference type="InterPro" id="IPR005841">
    <property type="entry name" value="Alpha-D-phosphohexomutase_SF"/>
</dbReference>
<evidence type="ECO:0000313" key="21">
    <source>
        <dbReference type="Proteomes" id="UP001589609"/>
    </source>
</evidence>
<evidence type="ECO:0000256" key="10">
    <source>
        <dbReference type="ARBA" id="ARBA00022842"/>
    </source>
</evidence>
<comment type="similarity">
    <text evidence="5 15">Belongs to the phosphohexose mutase family.</text>
</comment>
<evidence type="ECO:0000256" key="14">
    <source>
        <dbReference type="ARBA" id="ARBA00041467"/>
    </source>
</evidence>
<dbReference type="Gene3D" id="3.40.120.10">
    <property type="entry name" value="Alpha-D-Glucose-1,6-Bisphosphate, subunit A, domain 3"/>
    <property type="match status" value="3"/>
</dbReference>
<dbReference type="InterPro" id="IPR016055">
    <property type="entry name" value="A-D-PHexomutase_a/b/a-I/II/III"/>
</dbReference>
<dbReference type="SUPFAM" id="SSF53738">
    <property type="entry name" value="Phosphoglucomutase, first 3 domains"/>
    <property type="match status" value="3"/>
</dbReference>
<evidence type="ECO:0000256" key="1">
    <source>
        <dbReference type="ARBA" id="ARBA00000443"/>
    </source>
</evidence>
<keyword evidence="9 15" id="KW-0479">Metal-binding</keyword>
<evidence type="ECO:0000259" key="16">
    <source>
        <dbReference type="Pfam" id="PF00408"/>
    </source>
</evidence>
<dbReference type="Pfam" id="PF02880">
    <property type="entry name" value="PGM_PMM_III"/>
    <property type="match status" value="1"/>
</dbReference>
<comment type="caution">
    <text evidence="20">The sequence shown here is derived from an EMBL/GenBank/DDBJ whole genome shotgun (WGS) entry which is preliminary data.</text>
</comment>
<evidence type="ECO:0000256" key="2">
    <source>
        <dbReference type="ARBA" id="ARBA00001946"/>
    </source>
</evidence>
<dbReference type="InterPro" id="IPR005844">
    <property type="entry name" value="A-D-PHexomutase_a/b/a-I"/>
</dbReference>
<organism evidence="20 21">
    <name type="scientific">Ectobacillus funiculus</name>
    <dbReference type="NCBI Taxonomy" id="137993"/>
    <lineage>
        <taxon>Bacteria</taxon>
        <taxon>Bacillati</taxon>
        <taxon>Bacillota</taxon>
        <taxon>Bacilli</taxon>
        <taxon>Bacillales</taxon>
        <taxon>Bacillaceae</taxon>
        <taxon>Ectobacillus</taxon>
    </lineage>
</organism>
<keyword evidence="7" id="KW-0313">Glucose metabolism</keyword>
<evidence type="ECO:0000256" key="8">
    <source>
        <dbReference type="ARBA" id="ARBA00022553"/>
    </source>
</evidence>
<keyword evidence="7" id="KW-0119">Carbohydrate metabolism</keyword>
<comment type="cofactor">
    <cofactor evidence="2">
        <name>Mg(2+)</name>
        <dbReference type="ChEBI" id="CHEBI:18420"/>
    </cofactor>
</comment>
<feature type="domain" description="Alpha-D-phosphohexomutase alpha/beta/alpha" evidence="19">
    <location>
        <begin position="327"/>
        <end position="452"/>
    </location>
</feature>
<evidence type="ECO:0000256" key="3">
    <source>
        <dbReference type="ARBA" id="ARBA00005164"/>
    </source>
</evidence>
<evidence type="ECO:0000256" key="9">
    <source>
        <dbReference type="ARBA" id="ARBA00022723"/>
    </source>
</evidence>
<evidence type="ECO:0000313" key="20">
    <source>
        <dbReference type="EMBL" id="MFB9761034.1"/>
    </source>
</evidence>
<dbReference type="GO" id="GO:0016853">
    <property type="term" value="F:isomerase activity"/>
    <property type="evidence" value="ECO:0007669"/>
    <property type="project" value="UniProtKB-KW"/>
</dbReference>
<evidence type="ECO:0000259" key="17">
    <source>
        <dbReference type="Pfam" id="PF02878"/>
    </source>
</evidence>